<evidence type="ECO:0000313" key="2">
    <source>
        <dbReference type="EMBL" id="JAH88807.1"/>
    </source>
</evidence>
<reference evidence="2" key="1">
    <citation type="submission" date="2014-11" db="EMBL/GenBank/DDBJ databases">
        <authorList>
            <person name="Amaro Gonzalez C."/>
        </authorList>
    </citation>
    <scope>NUCLEOTIDE SEQUENCE</scope>
</reference>
<dbReference type="EMBL" id="GBXM01019770">
    <property type="protein sequence ID" value="JAH88807.1"/>
    <property type="molecule type" value="Transcribed_RNA"/>
</dbReference>
<reference evidence="2" key="2">
    <citation type="journal article" date="2015" name="Fish Shellfish Immunol.">
        <title>Early steps in the European eel (Anguilla anguilla)-Vibrio vulnificus interaction in the gills: Role of the RtxA13 toxin.</title>
        <authorList>
            <person name="Callol A."/>
            <person name="Pajuelo D."/>
            <person name="Ebbesson L."/>
            <person name="Teles M."/>
            <person name="MacKenzie S."/>
            <person name="Amaro C."/>
        </authorList>
    </citation>
    <scope>NUCLEOTIDE SEQUENCE</scope>
</reference>
<evidence type="ECO:0000256" key="1">
    <source>
        <dbReference type="SAM" id="Phobius"/>
    </source>
</evidence>
<accession>A0A0E9WEP2</accession>
<dbReference type="AlphaFoldDB" id="A0A0E9WEP2"/>
<protein>
    <submittedName>
        <fullName evidence="2">Uncharacterized protein</fullName>
    </submittedName>
</protein>
<keyword evidence="1" id="KW-0812">Transmembrane</keyword>
<sequence length="79" mass="9148">MVQRKQAKQRAGFPGFFSRSAFALRAEYWTLQRHKVHSGTRRRHVEVMHRADVVYVVVSSVEIHIIIFILPSLDQASLS</sequence>
<feature type="transmembrane region" description="Helical" evidence="1">
    <location>
        <begin position="53"/>
        <end position="73"/>
    </location>
</feature>
<keyword evidence="1" id="KW-1133">Transmembrane helix</keyword>
<keyword evidence="1" id="KW-0472">Membrane</keyword>
<proteinExistence type="predicted"/>
<organism evidence="2">
    <name type="scientific">Anguilla anguilla</name>
    <name type="common">European freshwater eel</name>
    <name type="synonym">Muraena anguilla</name>
    <dbReference type="NCBI Taxonomy" id="7936"/>
    <lineage>
        <taxon>Eukaryota</taxon>
        <taxon>Metazoa</taxon>
        <taxon>Chordata</taxon>
        <taxon>Craniata</taxon>
        <taxon>Vertebrata</taxon>
        <taxon>Euteleostomi</taxon>
        <taxon>Actinopterygii</taxon>
        <taxon>Neopterygii</taxon>
        <taxon>Teleostei</taxon>
        <taxon>Anguilliformes</taxon>
        <taxon>Anguillidae</taxon>
        <taxon>Anguilla</taxon>
    </lineage>
</organism>
<name>A0A0E9WEP2_ANGAN</name>